<name>A0AAJ7RW52_9HYME</name>
<dbReference type="GeneID" id="113463897"/>
<accession>A0AAJ7RW52</accession>
<feature type="signal peptide" evidence="1">
    <location>
        <begin position="1"/>
        <end position="21"/>
    </location>
</feature>
<sequence>METRTFCFVAVFLATFATTTPESLDTSTEEALVASEAQNVLDECQNSDYRTYIKCLKRQKRHHFPHSDFDPTCLDSCPKRCHTEHECEMKCGHCMRKTKHRHQIITEYETECSSGECRNTTSSDKELGSTNITTKIDIHNVINNNVTSMLPII</sequence>
<reference evidence="3" key="1">
    <citation type="submission" date="2025-08" db="UniProtKB">
        <authorList>
            <consortium name="RefSeq"/>
        </authorList>
    </citation>
    <scope>IDENTIFICATION</scope>
    <source>
        <tissue evidence="3">Whole body</tissue>
    </source>
</reference>
<evidence type="ECO:0000313" key="2">
    <source>
        <dbReference type="Proteomes" id="UP000694925"/>
    </source>
</evidence>
<organism evidence="2 3">
    <name type="scientific">Ceratina calcarata</name>
    <dbReference type="NCBI Taxonomy" id="156304"/>
    <lineage>
        <taxon>Eukaryota</taxon>
        <taxon>Metazoa</taxon>
        <taxon>Ecdysozoa</taxon>
        <taxon>Arthropoda</taxon>
        <taxon>Hexapoda</taxon>
        <taxon>Insecta</taxon>
        <taxon>Pterygota</taxon>
        <taxon>Neoptera</taxon>
        <taxon>Endopterygota</taxon>
        <taxon>Hymenoptera</taxon>
        <taxon>Apocrita</taxon>
        <taxon>Aculeata</taxon>
        <taxon>Apoidea</taxon>
        <taxon>Anthophila</taxon>
        <taxon>Apidae</taxon>
        <taxon>Ceratina</taxon>
        <taxon>Zadontomerus</taxon>
    </lineage>
</organism>
<feature type="chain" id="PRO_5042600849" evidence="1">
    <location>
        <begin position="22"/>
        <end position="153"/>
    </location>
</feature>
<dbReference type="KEGG" id="ccal:113463897"/>
<evidence type="ECO:0000256" key="1">
    <source>
        <dbReference type="SAM" id="SignalP"/>
    </source>
</evidence>
<protein>
    <submittedName>
        <fullName evidence="3">Uncharacterized protein LOC113463897</fullName>
    </submittedName>
</protein>
<dbReference type="Proteomes" id="UP000694925">
    <property type="component" value="Unplaced"/>
</dbReference>
<evidence type="ECO:0000313" key="3">
    <source>
        <dbReference type="RefSeq" id="XP_026666830.1"/>
    </source>
</evidence>
<proteinExistence type="predicted"/>
<keyword evidence="2" id="KW-1185">Reference proteome</keyword>
<gene>
    <name evidence="3" type="primary">LOC113463897</name>
</gene>
<dbReference type="RefSeq" id="XP_026666830.1">
    <property type="nucleotide sequence ID" value="XM_026811029.1"/>
</dbReference>
<keyword evidence="1" id="KW-0732">Signal</keyword>
<dbReference type="AlphaFoldDB" id="A0AAJ7RW52"/>